<dbReference type="AlphaFoldDB" id="A0A7X2TMY1"/>
<name>A0A7X2TMY1_9FIRM</name>
<proteinExistence type="inferred from homology"/>
<comment type="caution">
    <text evidence="2">The sequence shown here is derived from an EMBL/GenBank/DDBJ whole genome shotgun (WGS) entry which is preliminary data.</text>
</comment>
<evidence type="ECO:0000313" key="3">
    <source>
        <dbReference type="Proteomes" id="UP000466864"/>
    </source>
</evidence>
<reference evidence="2 3" key="1">
    <citation type="submission" date="2019-08" db="EMBL/GenBank/DDBJ databases">
        <title>In-depth cultivation of the pig gut microbiome towards novel bacterial diversity and tailored functional studies.</title>
        <authorList>
            <person name="Wylensek D."/>
            <person name="Hitch T.C.A."/>
            <person name="Clavel T."/>
        </authorList>
    </citation>
    <scope>NUCLEOTIDE SEQUENCE [LARGE SCALE GENOMIC DNA]</scope>
    <source>
        <strain evidence="2 3">Oil+RF-744-WCA-WT-13</strain>
    </source>
</reference>
<dbReference type="Proteomes" id="UP000466864">
    <property type="component" value="Unassembled WGS sequence"/>
</dbReference>
<dbReference type="GO" id="GO:0005829">
    <property type="term" value="C:cytosol"/>
    <property type="evidence" value="ECO:0007669"/>
    <property type="project" value="TreeGrafter"/>
</dbReference>
<protein>
    <submittedName>
        <fullName evidence="2">Lactonase family protein</fullName>
    </submittedName>
</protein>
<accession>A0A7X2TMY1</accession>
<sequence length="349" mass="38962">MSDKYVAYVGTYTHGSSVGIHLYDVNVEEGTLKEKKIIPVNNSSYLCRSVNGKFLYSIADEGVAVFSIDRETGDLTMINQIDIDGMRGCYVSVDKSGKYLFVAGYHDGKVTLVHTHQDGRLGSVMDGVFHQGIGSVAERNFRPHVSCVMMTPDQKYLCAVDNGIDQVKFYQITNRDKLKMVDILRCPRESGPRLLRFSRDGRFAYLLYELSNVVDVFRYTDSGKTPEFEKIQTISTTSDNVDQIHDAASGMCVSLDGNYLFTSTAGDNTVAMYRIDKETGLLDKKFALPISGEYPKHIALFPDGKHIACCNNQSNTITTFTIDYEKNILVQKGKPNKVDTPNCILITKL</sequence>
<dbReference type="InterPro" id="IPR011048">
    <property type="entry name" value="Haem_d1_sf"/>
</dbReference>
<dbReference type="EMBL" id="VUMV01000003">
    <property type="protein sequence ID" value="MST81714.1"/>
    <property type="molecule type" value="Genomic_DNA"/>
</dbReference>
<dbReference type="InterPro" id="IPR015943">
    <property type="entry name" value="WD40/YVTN_repeat-like_dom_sf"/>
</dbReference>
<dbReference type="InterPro" id="IPR050282">
    <property type="entry name" value="Cycloisomerase_2"/>
</dbReference>
<dbReference type="InterPro" id="IPR019405">
    <property type="entry name" value="Lactonase_7-beta_prop"/>
</dbReference>
<evidence type="ECO:0000313" key="2">
    <source>
        <dbReference type="EMBL" id="MST81714.1"/>
    </source>
</evidence>
<evidence type="ECO:0000256" key="1">
    <source>
        <dbReference type="ARBA" id="ARBA00005564"/>
    </source>
</evidence>
<keyword evidence="3" id="KW-1185">Reference proteome</keyword>
<dbReference type="Gene3D" id="2.130.10.10">
    <property type="entry name" value="YVTN repeat-like/Quinoprotein amine dehydrogenase"/>
    <property type="match status" value="1"/>
</dbReference>
<dbReference type="Pfam" id="PF10282">
    <property type="entry name" value="Lactonase"/>
    <property type="match status" value="1"/>
</dbReference>
<organism evidence="2 3">
    <name type="scientific">Bilifractor porci</name>
    <dbReference type="NCBI Taxonomy" id="2606636"/>
    <lineage>
        <taxon>Bacteria</taxon>
        <taxon>Bacillati</taxon>
        <taxon>Bacillota</taxon>
        <taxon>Clostridia</taxon>
        <taxon>Lachnospirales</taxon>
        <taxon>Lachnospiraceae</taxon>
        <taxon>Bilifractor</taxon>
    </lineage>
</organism>
<dbReference type="PANTHER" id="PTHR30344:SF1">
    <property type="entry name" value="6-PHOSPHOGLUCONOLACTONASE"/>
    <property type="match status" value="1"/>
</dbReference>
<dbReference type="GO" id="GO:0017057">
    <property type="term" value="F:6-phosphogluconolactonase activity"/>
    <property type="evidence" value="ECO:0007669"/>
    <property type="project" value="TreeGrafter"/>
</dbReference>
<dbReference type="RefSeq" id="WP_154457628.1">
    <property type="nucleotide sequence ID" value="NZ_VUMV01000003.1"/>
</dbReference>
<dbReference type="SUPFAM" id="SSF51004">
    <property type="entry name" value="C-terminal (heme d1) domain of cytochrome cd1-nitrite reductase"/>
    <property type="match status" value="1"/>
</dbReference>
<dbReference type="PANTHER" id="PTHR30344">
    <property type="entry name" value="6-PHOSPHOGLUCONOLACTONASE-RELATED"/>
    <property type="match status" value="1"/>
</dbReference>
<comment type="similarity">
    <text evidence="1">Belongs to the cycloisomerase 2 family.</text>
</comment>
<gene>
    <name evidence="2" type="ORF">FYJ60_05235</name>
</gene>